<name>A0A9J5XAR7_SOLCO</name>
<dbReference type="EMBL" id="JACXVP010000009">
    <property type="protein sequence ID" value="KAG5585443.1"/>
    <property type="molecule type" value="Genomic_DNA"/>
</dbReference>
<dbReference type="AlphaFoldDB" id="A0A9J5XAR7"/>
<accession>A0A9J5XAR7</accession>
<evidence type="ECO:0000313" key="1">
    <source>
        <dbReference type="EMBL" id="KAG5585443.1"/>
    </source>
</evidence>
<proteinExistence type="predicted"/>
<comment type="caution">
    <text evidence="1">The sequence shown here is derived from an EMBL/GenBank/DDBJ whole genome shotgun (WGS) entry which is preliminary data.</text>
</comment>
<dbReference type="Proteomes" id="UP000824120">
    <property type="component" value="Chromosome 9"/>
</dbReference>
<sequence length="97" mass="11075">MSKIRDGEGIYIVSSIVDGKKVKIIIPVKRTTSRSDKDNVSVKPHDYITPDFSHGTQHLRSRNTNYIPIYNDIILVVAVSCPLYKNNKFHFVSIENQ</sequence>
<reference evidence="1 2" key="1">
    <citation type="submission" date="2020-09" db="EMBL/GenBank/DDBJ databases">
        <title>De no assembly of potato wild relative species, Solanum commersonii.</title>
        <authorList>
            <person name="Cho K."/>
        </authorList>
    </citation>
    <scope>NUCLEOTIDE SEQUENCE [LARGE SCALE GENOMIC DNA]</scope>
    <source>
        <strain evidence="1">LZ3.2</strain>
        <tissue evidence="1">Leaf</tissue>
    </source>
</reference>
<keyword evidence="2" id="KW-1185">Reference proteome</keyword>
<organism evidence="1 2">
    <name type="scientific">Solanum commersonii</name>
    <name type="common">Commerson's wild potato</name>
    <name type="synonym">Commerson's nightshade</name>
    <dbReference type="NCBI Taxonomy" id="4109"/>
    <lineage>
        <taxon>Eukaryota</taxon>
        <taxon>Viridiplantae</taxon>
        <taxon>Streptophyta</taxon>
        <taxon>Embryophyta</taxon>
        <taxon>Tracheophyta</taxon>
        <taxon>Spermatophyta</taxon>
        <taxon>Magnoliopsida</taxon>
        <taxon>eudicotyledons</taxon>
        <taxon>Gunneridae</taxon>
        <taxon>Pentapetalae</taxon>
        <taxon>asterids</taxon>
        <taxon>lamiids</taxon>
        <taxon>Solanales</taxon>
        <taxon>Solanaceae</taxon>
        <taxon>Solanoideae</taxon>
        <taxon>Solaneae</taxon>
        <taxon>Solanum</taxon>
    </lineage>
</organism>
<gene>
    <name evidence="1" type="ORF">H5410_045877</name>
</gene>
<evidence type="ECO:0000313" key="2">
    <source>
        <dbReference type="Proteomes" id="UP000824120"/>
    </source>
</evidence>
<protein>
    <submittedName>
        <fullName evidence="1">Uncharacterized protein</fullName>
    </submittedName>
</protein>